<dbReference type="NCBIfam" id="TIGR00945">
    <property type="entry name" value="tatC"/>
    <property type="match status" value="1"/>
</dbReference>
<accession>A0ABP4XRE2</accession>
<sequence>MVPGLPGRAKREARKANPEGRMSLVDHLLEFRQRLVKSALALAVCSVIGWFLYDFVYGHLTAPLEKVASERGVDADKVALNFAGLTAAFSNRINLSIWVGLILASPIILYQAWAYLVPALTQKEKKVSMAFVGATVPLFLIGCAFGFWVLPRAVEILLEFTPINAYNLPEAALYFRFVTRLILVFGVTWMMPVALVGMIFAGLIPGNSLLKQWRPAVVVIFIISAVVTPTPDPVTMFFMAAPLVVLYFIAAGIGVWIGRRRAKAEPDWAKLPDDQASAL</sequence>
<dbReference type="Proteomes" id="UP001499938">
    <property type="component" value="Unassembled WGS sequence"/>
</dbReference>
<keyword evidence="5 7" id="KW-0811">Translocation</keyword>
<organism evidence="8 9">
    <name type="scientific">Nostocoides veronense</name>
    <dbReference type="NCBI Taxonomy" id="330836"/>
    <lineage>
        <taxon>Bacteria</taxon>
        <taxon>Bacillati</taxon>
        <taxon>Actinomycetota</taxon>
        <taxon>Actinomycetes</taxon>
        <taxon>Micrococcales</taxon>
        <taxon>Intrasporangiaceae</taxon>
        <taxon>Nostocoides</taxon>
    </lineage>
</organism>
<keyword evidence="6 7" id="KW-0472">Membrane</keyword>
<comment type="similarity">
    <text evidence="7">Belongs to the TatC family.</text>
</comment>
<feature type="transmembrane region" description="Helical" evidence="7">
    <location>
        <begin position="129"/>
        <end position="150"/>
    </location>
</feature>
<evidence type="ECO:0000256" key="7">
    <source>
        <dbReference type="HAMAP-Rule" id="MF_00902"/>
    </source>
</evidence>
<keyword evidence="2 7" id="KW-0812">Transmembrane</keyword>
<dbReference type="PRINTS" id="PR01840">
    <property type="entry name" value="TATCFAMILY"/>
</dbReference>
<evidence type="ECO:0000256" key="6">
    <source>
        <dbReference type="ARBA" id="ARBA00023136"/>
    </source>
</evidence>
<protein>
    <recommendedName>
        <fullName evidence="7">Sec-independent protein translocase protein TatC</fullName>
    </recommendedName>
</protein>
<evidence type="ECO:0000313" key="8">
    <source>
        <dbReference type="EMBL" id="GAA1786005.1"/>
    </source>
</evidence>
<feature type="transmembrane region" description="Helical" evidence="7">
    <location>
        <begin position="35"/>
        <end position="53"/>
    </location>
</feature>
<keyword evidence="4 7" id="KW-1133">Transmembrane helix</keyword>
<keyword evidence="3 7" id="KW-0653">Protein transport</keyword>
<reference evidence="9" key="1">
    <citation type="journal article" date="2019" name="Int. J. Syst. Evol. Microbiol.">
        <title>The Global Catalogue of Microorganisms (GCM) 10K type strain sequencing project: providing services to taxonomists for standard genome sequencing and annotation.</title>
        <authorList>
            <consortium name="The Broad Institute Genomics Platform"/>
            <consortium name="The Broad Institute Genome Sequencing Center for Infectious Disease"/>
            <person name="Wu L."/>
            <person name="Ma J."/>
        </authorList>
    </citation>
    <scope>NUCLEOTIDE SEQUENCE [LARGE SCALE GENOMIC DNA]</scope>
    <source>
        <strain evidence="9">JCM 15592</strain>
    </source>
</reference>
<dbReference type="PANTHER" id="PTHR30371:SF0">
    <property type="entry name" value="SEC-INDEPENDENT PROTEIN TRANSLOCASE PROTEIN TATC, CHLOROPLASTIC-RELATED"/>
    <property type="match status" value="1"/>
</dbReference>
<dbReference type="HAMAP" id="MF_00902">
    <property type="entry name" value="TatC"/>
    <property type="match status" value="1"/>
</dbReference>
<proteinExistence type="inferred from homology"/>
<evidence type="ECO:0000256" key="2">
    <source>
        <dbReference type="ARBA" id="ARBA00022692"/>
    </source>
</evidence>
<comment type="caution">
    <text evidence="7">Lacks conserved residue(s) required for the propagation of feature annotation.</text>
</comment>
<keyword evidence="7" id="KW-1003">Cell membrane</keyword>
<feature type="transmembrane region" description="Helical" evidence="7">
    <location>
        <begin position="177"/>
        <end position="201"/>
    </location>
</feature>
<evidence type="ECO:0000256" key="4">
    <source>
        <dbReference type="ARBA" id="ARBA00022989"/>
    </source>
</evidence>
<keyword evidence="7" id="KW-0813">Transport</keyword>
<keyword evidence="9" id="KW-1185">Reference proteome</keyword>
<comment type="subcellular location">
    <subcellularLocation>
        <location evidence="7">Cell membrane</location>
        <topology evidence="7">Multi-pass membrane protein</topology>
    </subcellularLocation>
    <subcellularLocation>
        <location evidence="1">Membrane</location>
        <topology evidence="1">Multi-pass membrane protein</topology>
    </subcellularLocation>
</comment>
<dbReference type="PANTHER" id="PTHR30371">
    <property type="entry name" value="SEC-INDEPENDENT PROTEIN TRANSLOCASE PROTEIN TATC"/>
    <property type="match status" value="1"/>
</dbReference>
<comment type="function">
    <text evidence="7">Part of the twin-arginine translocation (Tat) system that transports large folded proteins containing a characteristic twin-arginine motif in their signal peptide across membranes. Together with TatB, TatC is part of a receptor directly interacting with Tat signal peptides.</text>
</comment>
<evidence type="ECO:0000256" key="3">
    <source>
        <dbReference type="ARBA" id="ARBA00022927"/>
    </source>
</evidence>
<evidence type="ECO:0000313" key="9">
    <source>
        <dbReference type="Proteomes" id="UP001499938"/>
    </source>
</evidence>
<name>A0ABP4XRE2_9MICO</name>
<feature type="transmembrane region" description="Helical" evidence="7">
    <location>
        <begin position="95"/>
        <end position="117"/>
    </location>
</feature>
<comment type="subunit">
    <text evidence="7">The Tat system comprises two distinct complexes: a TatABC complex, containing multiple copies of TatA, TatB and TatC subunits, and a separate TatA complex, containing only TatA subunits. Substrates initially bind to the TatABC complex, which probably triggers association of the separate TatA complex to form the active translocon.</text>
</comment>
<dbReference type="Pfam" id="PF00902">
    <property type="entry name" value="TatC"/>
    <property type="match status" value="1"/>
</dbReference>
<gene>
    <name evidence="7 8" type="primary">tatC</name>
    <name evidence="8" type="ORF">GCM10009811_08890</name>
</gene>
<dbReference type="InterPro" id="IPR002033">
    <property type="entry name" value="TatC"/>
</dbReference>
<feature type="transmembrane region" description="Helical" evidence="7">
    <location>
        <begin position="236"/>
        <end position="257"/>
    </location>
</feature>
<dbReference type="EMBL" id="BAAAPO010000015">
    <property type="protein sequence ID" value="GAA1786005.1"/>
    <property type="molecule type" value="Genomic_DNA"/>
</dbReference>
<comment type="caution">
    <text evidence="8">The sequence shown here is derived from an EMBL/GenBank/DDBJ whole genome shotgun (WGS) entry which is preliminary data.</text>
</comment>
<evidence type="ECO:0000256" key="1">
    <source>
        <dbReference type="ARBA" id="ARBA00004141"/>
    </source>
</evidence>
<evidence type="ECO:0000256" key="5">
    <source>
        <dbReference type="ARBA" id="ARBA00023010"/>
    </source>
</evidence>